<feature type="non-terminal residue" evidence="2">
    <location>
        <position position="132"/>
    </location>
</feature>
<protein>
    <submittedName>
        <fullName evidence="2">Uncharacterized protein</fullName>
    </submittedName>
</protein>
<accession>A0A1B6G2A3</accession>
<dbReference type="AlphaFoldDB" id="A0A1B6G2A3"/>
<feature type="non-terminal residue" evidence="2">
    <location>
        <position position="1"/>
    </location>
</feature>
<sequence>KDTLPKMKKSKDPSESDPSSINGSNVTTDFLIDGSSIKIHCNHDECDHELENDIDFELDFNDHDLTTDNSVIKYANNIRNSHLDNIDCIIVCDNLNECNGENGSKECANQNYFHDIKNSETVEGIQTAPDAE</sequence>
<feature type="region of interest" description="Disordered" evidence="1">
    <location>
        <begin position="1"/>
        <end position="25"/>
    </location>
</feature>
<evidence type="ECO:0000313" key="2">
    <source>
        <dbReference type="EMBL" id="JAS56570.1"/>
    </source>
</evidence>
<proteinExistence type="predicted"/>
<evidence type="ECO:0000256" key="1">
    <source>
        <dbReference type="SAM" id="MobiDB-lite"/>
    </source>
</evidence>
<reference evidence="2" key="1">
    <citation type="submission" date="2015-11" db="EMBL/GenBank/DDBJ databases">
        <title>De novo transcriptome assembly of four potential Pierce s Disease insect vectors from Arizona vineyards.</title>
        <authorList>
            <person name="Tassone E.E."/>
        </authorList>
    </citation>
    <scope>NUCLEOTIDE SEQUENCE</scope>
</reference>
<gene>
    <name evidence="2" type="ORF">g.44023</name>
</gene>
<dbReference type="EMBL" id="GECZ01013199">
    <property type="protein sequence ID" value="JAS56570.1"/>
    <property type="molecule type" value="Transcribed_RNA"/>
</dbReference>
<organism evidence="2">
    <name type="scientific">Cuerna arida</name>
    <dbReference type="NCBI Taxonomy" id="1464854"/>
    <lineage>
        <taxon>Eukaryota</taxon>
        <taxon>Metazoa</taxon>
        <taxon>Ecdysozoa</taxon>
        <taxon>Arthropoda</taxon>
        <taxon>Hexapoda</taxon>
        <taxon>Insecta</taxon>
        <taxon>Pterygota</taxon>
        <taxon>Neoptera</taxon>
        <taxon>Paraneoptera</taxon>
        <taxon>Hemiptera</taxon>
        <taxon>Auchenorrhyncha</taxon>
        <taxon>Membracoidea</taxon>
        <taxon>Cicadellidae</taxon>
        <taxon>Cicadellinae</taxon>
        <taxon>Proconiini</taxon>
        <taxon>Cuerna</taxon>
    </lineage>
</organism>
<feature type="compositionally biased region" description="Basic and acidic residues" evidence="1">
    <location>
        <begin position="1"/>
        <end position="14"/>
    </location>
</feature>
<name>A0A1B6G2A3_9HEMI</name>